<organism evidence="1 2">
    <name type="scientific">Solanum commersonii</name>
    <name type="common">Commerson's wild potato</name>
    <name type="synonym">Commerson's nightshade</name>
    <dbReference type="NCBI Taxonomy" id="4109"/>
    <lineage>
        <taxon>Eukaryota</taxon>
        <taxon>Viridiplantae</taxon>
        <taxon>Streptophyta</taxon>
        <taxon>Embryophyta</taxon>
        <taxon>Tracheophyta</taxon>
        <taxon>Spermatophyta</taxon>
        <taxon>Magnoliopsida</taxon>
        <taxon>eudicotyledons</taxon>
        <taxon>Gunneridae</taxon>
        <taxon>Pentapetalae</taxon>
        <taxon>asterids</taxon>
        <taxon>lamiids</taxon>
        <taxon>Solanales</taxon>
        <taxon>Solanaceae</taxon>
        <taxon>Solanoideae</taxon>
        <taxon>Solaneae</taxon>
        <taxon>Solanum</taxon>
    </lineage>
</organism>
<dbReference type="Proteomes" id="UP000824120">
    <property type="component" value="Chromosome 2"/>
</dbReference>
<dbReference type="EMBL" id="JACXVP010000002">
    <property type="protein sequence ID" value="KAG5619982.1"/>
    <property type="molecule type" value="Genomic_DNA"/>
</dbReference>
<proteinExistence type="predicted"/>
<evidence type="ECO:0000313" key="1">
    <source>
        <dbReference type="EMBL" id="KAG5619982.1"/>
    </source>
</evidence>
<dbReference type="AlphaFoldDB" id="A0A9J6A5R9"/>
<keyword evidence="2" id="KW-1185">Reference proteome</keyword>
<reference evidence="1 2" key="1">
    <citation type="submission" date="2020-09" db="EMBL/GenBank/DDBJ databases">
        <title>De no assembly of potato wild relative species, Solanum commersonii.</title>
        <authorList>
            <person name="Cho K."/>
        </authorList>
    </citation>
    <scope>NUCLEOTIDE SEQUENCE [LARGE SCALE GENOMIC DNA]</scope>
    <source>
        <strain evidence="1">LZ3.2</strain>
        <tissue evidence="1">Leaf</tissue>
    </source>
</reference>
<gene>
    <name evidence="1" type="ORF">H5410_005200</name>
</gene>
<protein>
    <submittedName>
        <fullName evidence="1">Uncharacterized protein</fullName>
    </submittedName>
</protein>
<comment type="caution">
    <text evidence="1">The sequence shown here is derived from an EMBL/GenBank/DDBJ whole genome shotgun (WGS) entry which is preliminary data.</text>
</comment>
<sequence>MEGTKGWIATEDNLRKMRISLASRCYCLWRFFATCAGISMKGNQLHQMIKIWCTKPTTTKLSCIYRAIPSLVMWELWKGRNNRRHEKEINFERLLQQTQLAVHRVVKVKYPWIDTPKEWEGIVLRL</sequence>
<evidence type="ECO:0000313" key="2">
    <source>
        <dbReference type="Proteomes" id="UP000824120"/>
    </source>
</evidence>
<accession>A0A9J6A5R9</accession>
<name>A0A9J6A5R9_SOLCO</name>
<dbReference type="OrthoDB" id="2007968at2759"/>